<dbReference type="PROSITE" id="PS51257">
    <property type="entry name" value="PROKAR_LIPOPROTEIN"/>
    <property type="match status" value="1"/>
</dbReference>
<sequence>MKAKKKLLAALSGGAVVLLTVSACGGDDTAKKQDDWAKGVCDQAQVQLGRINTANTSFGQVDSGGKPQDVKSADSAAFQSISAAYTALAGIFGKAGAAPGDDGAKFQKNAVTVFTQQATQYTALKKQVDGLDTSDQAKFAVGLGGVSTSLQKTAANGQTSLDTLRQGDMGKALAQQAGCRGVSGGSTTSSSTTSSSTGTSASATPTAS</sequence>
<gene>
    <name evidence="3" type="ORF">RVR_5614</name>
</gene>
<dbReference type="AlphaFoldDB" id="A0A7U3UV19"/>
<protein>
    <recommendedName>
        <fullName evidence="5">Small secreted protein</fullName>
    </recommendedName>
</protein>
<reference evidence="3 4" key="2">
    <citation type="journal article" date="2011" name="J. Antibiot.">
        <title>Furaquinocins I and J: novel polyketide isoprenoid hybrid compounds from Streptomyces reveromyceticus SN-593.</title>
        <authorList>
            <person name="Panthee S."/>
            <person name="Takahashi S."/>
            <person name="Takagi H."/>
            <person name="Nogawa T."/>
            <person name="Oowada E."/>
            <person name="Uramoto M."/>
            <person name="Osada H."/>
        </authorList>
    </citation>
    <scope>NUCLEOTIDE SEQUENCE [LARGE SCALE GENOMIC DNA]</scope>
    <source>
        <strain evidence="3 4">SN-593</strain>
    </source>
</reference>
<name>A0A7U3UV19_9ACTN</name>
<feature type="compositionally biased region" description="Low complexity" evidence="1">
    <location>
        <begin position="185"/>
        <end position="208"/>
    </location>
</feature>
<reference evidence="3 4" key="1">
    <citation type="journal article" date="2010" name="J. Bacteriol.">
        <title>Biochemical characterization of a novel indole prenyltransferase from Streptomyces sp. SN-593.</title>
        <authorList>
            <person name="Takahashi S."/>
            <person name="Takagi H."/>
            <person name="Toyoda A."/>
            <person name="Uramoto M."/>
            <person name="Nogawa T."/>
            <person name="Ueki M."/>
            <person name="Sakaki Y."/>
            <person name="Osada H."/>
        </authorList>
    </citation>
    <scope>NUCLEOTIDE SEQUENCE [LARGE SCALE GENOMIC DNA]</scope>
    <source>
        <strain evidence="3 4">SN-593</strain>
    </source>
</reference>
<feature type="region of interest" description="Disordered" evidence="1">
    <location>
        <begin position="175"/>
        <end position="208"/>
    </location>
</feature>
<evidence type="ECO:0000256" key="1">
    <source>
        <dbReference type="SAM" id="MobiDB-lite"/>
    </source>
</evidence>
<evidence type="ECO:0008006" key="5">
    <source>
        <dbReference type="Google" id="ProtNLM"/>
    </source>
</evidence>
<evidence type="ECO:0000313" key="3">
    <source>
        <dbReference type="EMBL" id="BBA99126.1"/>
    </source>
</evidence>
<dbReference type="RefSeq" id="WP_202235155.1">
    <property type="nucleotide sequence ID" value="NZ_AP018365.1"/>
</dbReference>
<dbReference type="EMBL" id="AP018365">
    <property type="protein sequence ID" value="BBA99126.1"/>
    <property type="molecule type" value="Genomic_DNA"/>
</dbReference>
<accession>A0A7U3UV19</accession>
<feature type="signal peptide" evidence="2">
    <location>
        <begin position="1"/>
        <end position="25"/>
    </location>
</feature>
<dbReference type="Proteomes" id="UP000595703">
    <property type="component" value="Chromosome"/>
</dbReference>
<dbReference type="KEGG" id="arev:RVR_5614"/>
<proteinExistence type="predicted"/>
<reference evidence="3 4" key="4">
    <citation type="journal article" date="2020" name="Sci. Rep.">
        <title>beta-carboline chemical signals induce reveromycin production through a LuxR family regulator in Streptomyces sp. SN-593.</title>
        <authorList>
            <person name="Panthee S."/>
            <person name="Kito N."/>
            <person name="Hayashi T."/>
            <person name="Shimizu T."/>
            <person name="Ishikawa J."/>
            <person name="Hamamoto H."/>
            <person name="Osada H."/>
            <person name="Takahashi S."/>
        </authorList>
    </citation>
    <scope>NUCLEOTIDE SEQUENCE [LARGE SCALE GENOMIC DNA]</scope>
    <source>
        <strain evidence="3 4">SN-593</strain>
    </source>
</reference>
<organism evidence="3 4">
    <name type="scientific">Actinacidiphila reveromycinica</name>
    <dbReference type="NCBI Taxonomy" id="659352"/>
    <lineage>
        <taxon>Bacteria</taxon>
        <taxon>Bacillati</taxon>
        <taxon>Actinomycetota</taxon>
        <taxon>Actinomycetes</taxon>
        <taxon>Kitasatosporales</taxon>
        <taxon>Streptomycetaceae</taxon>
        <taxon>Actinacidiphila</taxon>
    </lineage>
</organism>
<reference evidence="3 4" key="3">
    <citation type="journal article" date="2011" name="Nat. Chem. Biol.">
        <title>Reveromycin A biosynthesis uses RevG and RevJ for stereospecific spiroacetal formation.</title>
        <authorList>
            <person name="Takahashi S."/>
            <person name="Toyoda A."/>
            <person name="Sekiyama Y."/>
            <person name="Takagi H."/>
            <person name="Nogawa T."/>
            <person name="Uramoto M."/>
            <person name="Suzuki R."/>
            <person name="Koshino H."/>
            <person name="Kumano T."/>
            <person name="Panthee S."/>
            <person name="Dairi T."/>
            <person name="Ishikawa J."/>
            <person name="Ikeda H."/>
            <person name="Sakaki Y."/>
            <person name="Osada H."/>
        </authorList>
    </citation>
    <scope>NUCLEOTIDE SEQUENCE [LARGE SCALE GENOMIC DNA]</scope>
    <source>
        <strain evidence="3 4">SN-593</strain>
    </source>
</reference>
<evidence type="ECO:0000313" key="4">
    <source>
        <dbReference type="Proteomes" id="UP000595703"/>
    </source>
</evidence>
<keyword evidence="2" id="KW-0732">Signal</keyword>
<keyword evidence="4" id="KW-1185">Reference proteome</keyword>
<feature type="chain" id="PRO_5038853920" description="Small secreted protein" evidence="2">
    <location>
        <begin position="26"/>
        <end position="208"/>
    </location>
</feature>
<evidence type="ECO:0000256" key="2">
    <source>
        <dbReference type="SAM" id="SignalP"/>
    </source>
</evidence>